<dbReference type="SUPFAM" id="SSF53474">
    <property type="entry name" value="alpha/beta-Hydrolases"/>
    <property type="match status" value="1"/>
</dbReference>
<dbReference type="PANTHER" id="PTHR12277">
    <property type="entry name" value="ALPHA/BETA HYDROLASE DOMAIN-CONTAINING PROTEIN"/>
    <property type="match status" value="1"/>
</dbReference>
<dbReference type="InterPro" id="IPR029058">
    <property type="entry name" value="AB_hydrolase_fold"/>
</dbReference>
<gene>
    <name evidence="2" type="ORF">INQ42_12005</name>
</gene>
<keyword evidence="2" id="KW-0378">Hydrolase</keyword>
<reference evidence="2 3" key="1">
    <citation type="submission" date="2020-10" db="EMBL/GenBank/DDBJ databases">
        <title>complete genome sequencing of Lysobacter sp. H23M41.</title>
        <authorList>
            <person name="Bae J.-W."/>
            <person name="Lee S.-Y."/>
        </authorList>
    </citation>
    <scope>NUCLEOTIDE SEQUENCE [LARGE SCALE GENOMIC DNA]</scope>
    <source>
        <strain evidence="2 3">H23M41</strain>
    </source>
</reference>
<name>A0A7S6UKH5_9GAMM</name>
<dbReference type="RefSeq" id="WP_194034468.1">
    <property type="nucleotide sequence ID" value="NZ_CP063657.1"/>
</dbReference>
<dbReference type="Gene3D" id="3.40.50.1820">
    <property type="entry name" value="alpha/beta hydrolase"/>
    <property type="match status" value="1"/>
</dbReference>
<dbReference type="PANTHER" id="PTHR12277:SF81">
    <property type="entry name" value="PROTEIN ABHD13"/>
    <property type="match status" value="1"/>
</dbReference>
<accession>A0A7S6UKH5</accession>
<proteinExistence type="predicted"/>
<dbReference type="Pfam" id="PF12146">
    <property type="entry name" value="Hydrolase_4"/>
    <property type="match status" value="1"/>
</dbReference>
<sequence length="310" mass="33726">MTAPIPVPRLRWAARLCRVLLLSMVVGLTGCVLEYSEEDLVRSMPSPAPSISELKSEFPSLDAVEERLRVAGDAELYVLRLIRRDAMATVLYFGGNAYRTGLMGGRTAASYSALPVNLVLVDHRGYGASSGIPGIDALMADALIVYDHLRADQALAHLPLIVHGQSLGSFLAGHVAATRTLDGLVLESSVTSTEDWVAHARRQQPWWQRILVRRVDIAPELAGRGNLEVARQLDEPVLFVVGELDPLTPPAFSGALYEAAPLAKEHKELLVVPGVAHNDATASPAFEDAMRDFVERVRGDWTDPERRGAP</sequence>
<dbReference type="InterPro" id="IPR022742">
    <property type="entry name" value="Hydrolase_4"/>
</dbReference>
<dbReference type="GO" id="GO:0016787">
    <property type="term" value="F:hydrolase activity"/>
    <property type="evidence" value="ECO:0007669"/>
    <property type="project" value="UniProtKB-KW"/>
</dbReference>
<evidence type="ECO:0000259" key="1">
    <source>
        <dbReference type="Pfam" id="PF12146"/>
    </source>
</evidence>
<dbReference type="EMBL" id="CP063657">
    <property type="protein sequence ID" value="QOW21916.1"/>
    <property type="molecule type" value="Genomic_DNA"/>
</dbReference>
<feature type="domain" description="Serine aminopeptidase S33" evidence="1">
    <location>
        <begin position="117"/>
        <end position="211"/>
    </location>
</feature>
<keyword evidence="3" id="KW-1185">Reference proteome</keyword>
<protein>
    <submittedName>
        <fullName evidence="2">Alpha/beta hydrolase</fullName>
    </submittedName>
</protein>
<evidence type="ECO:0000313" key="2">
    <source>
        <dbReference type="EMBL" id="QOW21916.1"/>
    </source>
</evidence>
<dbReference type="Proteomes" id="UP000593932">
    <property type="component" value="Chromosome"/>
</dbReference>
<evidence type="ECO:0000313" key="3">
    <source>
        <dbReference type="Proteomes" id="UP000593932"/>
    </source>
</evidence>
<organism evidence="2 3">
    <name type="scientific">Novilysobacter avium</name>
    <dbReference type="NCBI Taxonomy" id="2781023"/>
    <lineage>
        <taxon>Bacteria</taxon>
        <taxon>Pseudomonadati</taxon>
        <taxon>Pseudomonadota</taxon>
        <taxon>Gammaproteobacteria</taxon>
        <taxon>Lysobacterales</taxon>
        <taxon>Lysobacteraceae</taxon>
        <taxon>Novilysobacter</taxon>
    </lineage>
</organism>